<dbReference type="PANTHER" id="PTHR45898:SF3">
    <property type="entry name" value="TOM1-LIKE PROTEIN 5"/>
    <property type="match status" value="1"/>
</dbReference>
<proteinExistence type="inferred from homology"/>
<sequence>MLLEMLMNNIGEPVHRQVIDNGLLPILVKIVKKKTDLPVREKIFLLLDATQTSLGGASAKFPQYYSAYYDLVVRMGIWTDDICMVSGGDVMHLPLTAVLCGGFGSFVGDGGGINGVMLVAVVSAGVQFPQRPCAISSDPPTSQENRNSSPGVELVSSKHEEVVQQASQVVPESRSKRVKT</sequence>
<evidence type="ECO:0000256" key="1">
    <source>
        <dbReference type="ARBA" id="ARBA00007708"/>
    </source>
</evidence>
<reference evidence="4 5" key="1">
    <citation type="journal article" date="2018" name="PLoS Genet.">
        <title>Population sequencing reveals clonal diversity and ancestral inbreeding in the grapevine cultivar Chardonnay.</title>
        <authorList>
            <person name="Roach M.J."/>
            <person name="Johnson D.L."/>
            <person name="Bohlmann J."/>
            <person name="van Vuuren H.J."/>
            <person name="Jones S.J."/>
            <person name="Pretorius I.S."/>
            <person name="Schmidt S.A."/>
            <person name="Borneman A.R."/>
        </authorList>
    </citation>
    <scope>NUCLEOTIDE SEQUENCE [LARGE SCALE GENOMIC DNA]</scope>
    <source>
        <strain evidence="5">cv. Chardonnay</strain>
        <tissue evidence="4">Leaf</tissue>
    </source>
</reference>
<dbReference type="InterPro" id="IPR002014">
    <property type="entry name" value="VHS_dom"/>
</dbReference>
<dbReference type="SUPFAM" id="SSF48464">
    <property type="entry name" value="ENTH/VHS domain"/>
    <property type="match status" value="1"/>
</dbReference>
<dbReference type="InterPro" id="IPR008942">
    <property type="entry name" value="ENTH_VHS"/>
</dbReference>
<gene>
    <name evidence="4" type="primary">TOL5_1</name>
    <name evidence="4" type="ORF">CK203_002244</name>
</gene>
<evidence type="ECO:0000313" key="5">
    <source>
        <dbReference type="Proteomes" id="UP000288805"/>
    </source>
</evidence>
<dbReference type="EMBL" id="QGNW01000005">
    <property type="protein sequence ID" value="RVX21117.1"/>
    <property type="molecule type" value="Genomic_DNA"/>
</dbReference>
<dbReference type="PANTHER" id="PTHR45898">
    <property type="entry name" value="TOM1-LIKE PROTEIN"/>
    <property type="match status" value="1"/>
</dbReference>
<feature type="compositionally biased region" description="Polar residues" evidence="2">
    <location>
        <begin position="138"/>
        <end position="150"/>
    </location>
</feature>
<evidence type="ECO:0000256" key="2">
    <source>
        <dbReference type="SAM" id="MobiDB-lite"/>
    </source>
</evidence>
<comment type="similarity">
    <text evidence="1">Belongs to the TOM1 family.</text>
</comment>
<evidence type="ECO:0000259" key="3">
    <source>
        <dbReference type="PROSITE" id="PS50179"/>
    </source>
</evidence>
<dbReference type="Gene3D" id="1.25.40.90">
    <property type="match status" value="1"/>
</dbReference>
<dbReference type="AlphaFoldDB" id="A0A438KIU4"/>
<dbReference type="PROSITE" id="PS50179">
    <property type="entry name" value="VHS"/>
    <property type="match status" value="1"/>
</dbReference>
<dbReference type="InterPro" id="IPR044836">
    <property type="entry name" value="TOL_plant"/>
</dbReference>
<accession>A0A438KIU4</accession>
<evidence type="ECO:0000313" key="4">
    <source>
        <dbReference type="EMBL" id="RVX21117.1"/>
    </source>
</evidence>
<dbReference type="GO" id="GO:0043130">
    <property type="term" value="F:ubiquitin binding"/>
    <property type="evidence" value="ECO:0007669"/>
    <property type="project" value="InterPro"/>
</dbReference>
<feature type="region of interest" description="Disordered" evidence="2">
    <location>
        <begin position="133"/>
        <end position="180"/>
    </location>
</feature>
<organism evidence="4 5">
    <name type="scientific">Vitis vinifera</name>
    <name type="common">Grape</name>
    <dbReference type="NCBI Taxonomy" id="29760"/>
    <lineage>
        <taxon>Eukaryota</taxon>
        <taxon>Viridiplantae</taxon>
        <taxon>Streptophyta</taxon>
        <taxon>Embryophyta</taxon>
        <taxon>Tracheophyta</taxon>
        <taxon>Spermatophyta</taxon>
        <taxon>Magnoliopsida</taxon>
        <taxon>eudicotyledons</taxon>
        <taxon>Gunneridae</taxon>
        <taxon>Pentapetalae</taxon>
        <taxon>rosids</taxon>
        <taxon>Vitales</taxon>
        <taxon>Vitaceae</taxon>
        <taxon>Viteae</taxon>
        <taxon>Vitis</taxon>
    </lineage>
</organism>
<dbReference type="GO" id="GO:0035091">
    <property type="term" value="F:phosphatidylinositol binding"/>
    <property type="evidence" value="ECO:0007669"/>
    <property type="project" value="InterPro"/>
</dbReference>
<comment type="caution">
    <text evidence="4">The sequence shown here is derived from an EMBL/GenBank/DDBJ whole genome shotgun (WGS) entry which is preliminary data.</text>
</comment>
<feature type="domain" description="VHS" evidence="3">
    <location>
        <begin position="1"/>
        <end position="71"/>
    </location>
</feature>
<protein>
    <submittedName>
        <fullName evidence="4">TOM1-like protein 5</fullName>
    </submittedName>
</protein>
<name>A0A438KIU4_VITVI</name>
<dbReference type="GO" id="GO:0043328">
    <property type="term" value="P:protein transport to vacuole involved in ubiquitin-dependent protein catabolic process via the multivesicular body sorting pathway"/>
    <property type="evidence" value="ECO:0007669"/>
    <property type="project" value="InterPro"/>
</dbReference>
<dbReference type="Proteomes" id="UP000288805">
    <property type="component" value="Unassembled WGS sequence"/>
</dbReference>